<gene>
    <name evidence="1" type="ORF">GWK47_034489</name>
</gene>
<comment type="caution">
    <text evidence="1">The sequence shown here is derived from an EMBL/GenBank/DDBJ whole genome shotgun (WGS) entry which is preliminary data.</text>
</comment>
<dbReference type="EMBL" id="JACEEZ010003254">
    <property type="protein sequence ID" value="KAG0727532.1"/>
    <property type="molecule type" value="Genomic_DNA"/>
</dbReference>
<name>A0A8J5D2X6_CHIOP</name>
<dbReference type="OrthoDB" id="6626714at2759"/>
<reference evidence="1" key="1">
    <citation type="submission" date="2020-07" db="EMBL/GenBank/DDBJ databases">
        <title>The High-quality genome of the commercially important snow crab, Chionoecetes opilio.</title>
        <authorList>
            <person name="Jeong J.-H."/>
            <person name="Ryu S."/>
        </authorList>
    </citation>
    <scope>NUCLEOTIDE SEQUENCE</scope>
    <source>
        <strain evidence="1">MADBK_172401_WGS</strain>
        <tissue evidence="1">Digestive gland</tissue>
    </source>
</reference>
<accession>A0A8J5D2X6</accession>
<sequence length="113" mass="12564">MASGDDGVDSEGDGVVRRVNGVVEVWSGRSGGEGGVKESEYCSVKAHRLTLKDGCRVKEELFKADFEELFDISRKYALSIMKNKENQQFFHMQQQDPSSASMSGIDMALTYME</sequence>
<evidence type="ECO:0000313" key="1">
    <source>
        <dbReference type="EMBL" id="KAG0727532.1"/>
    </source>
</evidence>
<dbReference type="AlphaFoldDB" id="A0A8J5D2X6"/>
<organism evidence="1 2">
    <name type="scientific">Chionoecetes opilio</name>
    <name type="common">Atlantic snow crab</name>
    <name type="synonym">Cancer opilio</name>
    <dbReference type="NCBI Taxonomy" id="41210"/>
    <lineage>
        <taxon>Eukaryota</taxon>
        <taxon>Metazoa</taxon>
        <taxon>Ecdysozoa</taxon>
        <taxon>Arthropoda</taxon>
        <taxon>Crustacea</taxon>
        <taxon>Multicrustacea</taxon>
        <taxon>Malacostraca</taxon>
        <taxon>Eumalacostraca</taxon>
        <taxon>Eucarida</taxon>
        <taxon>Decapoda</taxon>
        <taxon>Pleocyemata</taxon>
        <taxon>Brachyura</taxon>
        <taxon>Eubrachyura</taxon>
        <taxon>Majoidea</taxon>
        <taxon>Majidae</taxon>
        <taxon>Chionoecetes</taxon>
    </lineage>
</organism>
<protein>
    <submittedName>
        <fullName evidence="1">Uncharacterized protein</fullName>
    </submittedName>
</protein>
<proteinExistence type="predicted"/>
<evidence type="ECO:0000313" key="2">
    <source>
        <dbReference type="Proteomes" id="UP000770661"/>
    </source>
</evidence>
<dbReference type="Proteomes" id="UP000770661">
    <property type="component" value="Unassembled WGS sequence"/>
</dbReference>
<keyword evidence="2" id="KW-1185">Reference proteome</keyword>